<dbReference type="RefSeq" id="WP_377816466.1">
    <property type="nucleotide sequence ID" value="NZ_JBHSLU010000017.1"/>
</dbReference>
<proteinExistence type="predicted"/>
<reference evidence="2" key="1">
    <citation type="journal article" date="2019" name="Int. J. Syst. Evol. Microbiol.">
        <title>The Global Catalogue of Microorganisms (GCM) 10K type strain sequencing project: providing services to taxonomists for standard genome sequencing and annotation.</title>
        <authorList>
            <consortium name="The Broad Institute Genomics Platform"/>
            <consortium name="The Broad Institute Genome Sequencing Center for Infectious Disease"/>
            <person name="Wu L."/>
            <person name="Ma J."/>
        </authorList>
    </citation>
    <scope>NUCLEOTIDE SEQUENCE [LARGE SCALE GENOMIC DNA]</scope>
    <source>
        <strain evidence="2">CCUG 43117</strain>
    </source>
</reference>
<name>A0ABW0NZV9_9HYPH</name>
<organism evidence="1 2">
    <name type="scientific">Bosea massiliensis</name>
    <dbReference type="NCBI Taxonomy" id="151419"/>
    <lineage>
        <taxon>Bacteria</taxon>
        <taxon>Pseudomonadati</taxon>
        <taxon>Pseudomonadota</taxon>
        <taxon>Alphaproteobacteria</taxon>
        <taxon>Hyphomicrobiales</taxon>
        <taxon>Boseaceae</taxon>
        <taxon>Bosea</taxon>
    </lineage>
</organism>
<comment type="caution">
    <text evidence="1">The sequence shown here is derived from an EMBL/GenBank/DDBJ whole genome shotgun (WGS) entry which is preliminary data.</text>
</comment>
<evidence type="ECO:0000313" key="2">
    <source>
        <dbReference type="Proteomes" id="UP001596060"/>
    </source>
</evidence>
<keyword evidence="2" id="KW-1185">Reference proteome</keyword>
<protein>
    <submittedName>
        <fullName evidence="1">Uncharacterized protein</fullName>
    </submittedName>
</protein>
<evidence type="ECO:0000313" key="1">
    <source>
        <dbReference type="EMBL" id="MFC5505362.1"/>
    </source>
</evidence>
<dbReference type="EMBL" id="JBHSLU010000017">
    <property type="protein sequence ID" value="MFC5505362.1"/>
    <property type="molecule type" value="Genomic_DNA"/>
</dbReference>
<dbReference type="Proteomes" id="UP001596060">
    <property type="component" value="Unassembled WGS sequence"/>
</dbReference>
<gene>
    <name evidence="1" type="ORF">ACFPN9_08840</name>
</gene>
<sequence length="119" mass="13437">MAKSIERSVPLAALRWIAGDHVGASSMAIFAHMTGVKPRRGWAHPSDPDDLSRCLRLLRAVPAWRARLPEMARRSKTWKALSARWNEIERSMENEVGWSWSKGKAAPLTYALMKDVIGR</sequence>
<accession>A0ABW0NZV9</accession>